<evidence type="ECO:0000256" key="7">
    <source>
        <dbReference type="ARBA" id="ARBA00049629"/>
    </source>
</evidence>
<evidence type="ECO:0000256" key="5">
    <source>
        <dbReference type="ARBA" id="ARBA00022729"/>
    </source>
</evidence>
<comment type="subcellular location">
    <subcellularLocation>
        <location evidence="1">Periplasm</location>
    </subcellularLocation>
</comment>
<dbReference type="SUPFAM" id="SSF53850">
    <property type="entry name" value="Periplasmic binding protein-like II"/>
    <property type="match status" value="1"/>
</dbReference>
<evidence type="ECO:0000313" key="11">
    <source>
        <dbReference type="Proteomes" id="UP000253759"/>
    </source>
</evidence>
<dbReference type="Gene3D" id="3.40.190.10">
    <property type="entry name" value="Periplasmic binding protein-like II"/>
    <property type="match status" value="2"/>
</dbReference>
<proteinExistence type="inferred from homology"/>
<evidence type="ECO:0000256" key="4">
    <source>
        <dbReference type="ARBA" id="ARBA00022597"/>
    </source>
</evidence>
<comment type="similarity">
    <text evidence="2">Belongs to the bacterial solute-binding protein 1 family.</text>
</comment>
<dbReference type="Pfam" id="PF01547">
    <property type="entry name" value="SBP_bac_1"/>
    <property type="match status" value="1"/>
</dbReference>
<evidence type="ECO:0000256" key="9">
    <source>
        <dbReference type="SAM" id="SignalP"/>
    </source>
</evidence>
<reference evidence="11" key="1">
    <citation type="submission" date="2018-07" db="EMBL/GenBank/DDBJ databases">
        <authorList>
            <person name="Liu B.-T."/>
            <person name="Du Z."/>
        </authorList>
    </citation>
    <scope>NUCLEOTIDE SEQUENCE [LARGE SCALE GENOMIC DNA]</scope>
    <source>
        <strain evidence="11">XYN52</strain>
    </source>
</reference>
<sequence>MTIRMIAKLAAGTALASLAAGHAIAQDNSVEVLHWWTAGGEAAALNVLKENLEAQGITWNDMPVAGGAGGNAMTALRARVTAGDSPTAVQMLGFDIRDWAELGVVGNLNDLAEEEGWEAVIPAALQDFSRYDGQWIAAPVNVHSTNWLWINGDAFQAYGGGEPQSLDELYAMLDAFEEQGITPLAHGGQAWQDTTMWENVVLAVGGIDFYRDAIIDANADALSSDTMREVFDHMTRLAGYFDPNFSGRDWNLASAMVIEGDAGAQQMGDWAKGEFLRADLTPGEDFMCMRFPGTQGNVLFNSDQFVMFEVGEGARDAQLAMASAVMDPAFQVAFNTVKGSVPARTDIDDTEFDACGKQGMAELAEAAANDTLAGSLAHGHAQPAAVQEAFFDVVTQHLNGQISTDEALERLPQAIAAAQ</sequence>
<evidence type="ECO:0000256" key="2">
    <source>
        <dbReference type="ARBA" id="ARBA00008520"/>
    </source>
</evidence>
<keyword evidence="11" id="KW-1185">Reference proteome</keyword>
<accession>A0A369W6B8</accession>
<name>A0A369W6B8_9HYPH</name>
<keyword evidence="6" id="KW-0574">Periplasm</keyword>
<dbReference type="OrthoDB" id="9798191at2"/>
<dbReference type="AlphaFoldDB" id="A0A369W6B8"/>
<organism evidence="10 11">
    <name type="scientific">Pelagibacterium lacus</name>
    <dbReference type="NCBI Taxonomy" id="2282655"/>
    <lineage>
        <taxon>Bacteria</taxon>
        <taxon>Pseudomonadati</taxon>
        <taxon>Pseudomonadota</taxon>
        <taxon>Alphaproteobacteria</taxon>
        <taxon>Hyphomicrobiales</taxon>
        <taxon>Devosiaceae</taxon>
        <taxon>Pelagibacterium</taxon>
    </lineage>
</organism>
<gene>
    <name evidence="10" type="ORF">DVH29_09060</name>
</gene>
<dbReference type="InterPro" id="IPR050490">
    <property type="entry name" value="Bact_solute-bd_prot1"/>
</dbReference>
<dbReference type="EMBL" id="QQNH01000010">
    <property type="protein sequence ID" value="RDE08890.1"/>
    <property type="molecule type" value="Genomic_DNA"/>
</dbReference>
<feature type="chain" id="PRO_5016745457" description="Probable sugar-binding periplasmic protein" evidence="9">
    <location>
        <begin position="26"/>
        <end position="419"/>
    </location>
</feature>
<comment type="function">
    <text evidence="7">Part of a binding-protein-dependent transport system for a sugar.</text>
</comment>
<dbReference type="GO" id="GO:0042597">
    <property type="term" value="C:periplasmic space"/>
    <property type="evidence" value="ECO:0007669"/>
    <property type="project" value="UniProtKB-SubCell"/>
</dbReference>
<evidence type="ECO:0000256" key="6">
    <source>
        <dbReference type="ARBA" id="ARBA00022764"/>
    </source>
</evidence>
<evidence type="ECO:0000256" key="3">
    <source>
        <dbReference type="ARBA" id="ARBA00022448"/>
    </source>
</evidence>
<dbReference type="InterPro" id="IPR006059">
    <property type="entry name" value="SBP"/>
</dbReference>
<evidence type="ECO:0000256" key="8">
    <source>
        <dbReference type="ARBA" id="ARBA00049753"/>
    </source>
</evidence>
<dbReference type="PANTHER" id="PTHR43649:SF28">
    <property type="entry name" value="BINDING PROTEIN COMPONENT OF ABC SUGAR TRANSPORTER-RELATED"/>
    <property type="match status" value="1"/>
</dbReference>
<protein>
    <recommendedName>
        <fullName evidence="8">Probable sugar-binding periplasmic protein</fullName>
    </recommendedName>
</protein>
<evidence type="ECO:0000256" key="1">
    <source>
        <dbReference type="ARBA" id="ARBA00004418"/>
    </source>
</evidence>
<keyword evidence="4" id="KW-0762">Sugar transport</keyword>
<keyword evidence="3" id="KW-0813">Transport</keyword>
<dbReference type="PANTHER" id="PTHR43649">
    <property type="entry name" value="ARABINOSE-BINDING PROTEIN-RELATED"/>
    <property type="match status" value="1"/>
</dbReference>
<comment type="caution">
    <text evidence="10">The sequence shown here is derived from an EMBL/GenBank/DDBJ whole genome shotgun (WGS) entry which is preliminary data.</text>
</comment>
<evidence type="ECO:0000313" key="10">
    <source>
        <dbReference type="EMBL" id="RDE08890.1"/>
    </source>
</evidence>
<keyword evidence="5 9" id="KW-0732">Signal</keyword>
<dbReference type="Proteomes" id="UP000253759">
    <property type="component" value="Unassembled WGS sequence"/>
</dbReference>
<feature type="signal peptide" evidence="9">
    <location>
        <begin position="1"/>
        <end position="25"/>
    </location>
</feature>